<dbReference type="Proteomes" id="UP000283785">
    <property type="component" value="Unassembled WGS sequence"/>
</dbReference>
<protein>
    <submittedName>
        <fullName evidence="1">Uncharacterized protein</fullName>
    </submittedName>
</protein>
<reference evidence="1 2" key="1">
    <citation type="submission" date="2018-08" db="EMBL/GenBank/DDBJ databases">
        <title>A genome reference for cultivated species of the human gut microbiota.</title>
        <authorList>
            <person name="Zou Y."/>
            <person name="Xue W."/>
            <person name="Luo G."/>
        </authorList>
    </citation>
    <scope>NUCLEOTIDE SEQUENCE [LARGE SCALE GENOMIC DNA]</scope>
    <source>
        <strain evidence="1 2">AF12-50</strain>
    </source>
</reference>
<accession>A0AA92TZP7</accession>
<organism evidence="1 2">
    <name type="scientific">Segatella copri</name>
    <dbReference type="NCBI Taxonomy" id="165179"/>
    <lineage>
        <taxon>Bacteria</taxon>
        <taxon>Pseudomonadati</taxon>
        <taxon>Bacteroidota</taxon>
        <taxon>Bacteroidia</taxon>
        <taxon>Bacteroidales</taxon>
        <taxon>Prevotellaceae</taxon>
        <taxon>Segatella</taxon>
    </lineage>
</organism>
<name>A0AA92TZP7_9BACT</name>
<evidence type="ECO:0000313" key="2">
    <source>
        <dbReference type="Proteomes" id="UP000283785"/>
    </source>
</evidence>
<sequence>MDKLEYIPGDLVSYNGNIVTIENSDGYYATYYDEDEFLQEINVNVIEGISLTPAILEKNGWKRNGGQYSFTYKPYAGGKVELIGFFIEMFKDVHDMLKHRYFQITHKNKVICGCFYVHELQHLLFGLGINHEMEV</sequence>
<dbReference type="RefSeq" id="WP_118063112.1">
    <property type="nucleotide sequence ID" value="NZ_QSAG01000001.1"/>
</dbReference>
<dbReference type="AlphaFoldDB" id="A0AA92TZP7"/>
<evidence type="ECO:0000313" key="1">
    <source>
        <dbReference type="EMBL" id="RGW45088.1"/>
    </source>
</evidence>
<dbReference type="EMBL" id="QSAG01000001">
    <property type="protein sequence ID" value="RGW45088.1"/>
    <property type="molecule type" value="Genomic_DNA"/>
</dbReference>
<proteinExistence type="predicted"/>
<comment type="caution">
    <text evidence="1">The sequence shown here is derived from an EMBL/GenBank/DDBJ whole genome shotgun (WGS) entry which is preliminary data.</text>
</comment>
<gene>
    <name evidence="1" type="ORF">DWV76_00790</name>
</gene>